<dbReference type="EMBL" id="BLXT01007821">
    <property type="protein sequence ID" value="GFO42790.1"/>
    <property type="molecule type" value="Genomic_DNA"/>
</dbReference>
<feature type="chain" id="PRO_5043528551" evidence="1">
    <location>
        <begin position="20"/>
        <end position="174"/>
    </location>
</feature>
<evidence type="ECO:0000313" key="3">
    <source>
        <dbReference type="Proteomes" id="UP000735302"/>
    </source>
</evidence>
<evidence type="ECO:0000313" key="2">
    <source>
        <dbReference type="EMBL" id="GFO42790.1"/>
    </source>
</evidence>
<keyword evidence="3" id="KW-1185">Reference proteome</keyword>
<dbReference type="AlphaFoldDB" id="A0AAV4DFB9"/>
<proteinExistence type="predicted"/>
<dbReference type="Proteomes" id="UP000735302">
    <property type="component" value="Unassembled WGS sequence"/>
</dbReference>
<name>A0AAV4DFB9_9GAST</name>
<evidence type="ECO:0000256" key="1">
    <source>
        <dbReference type="SAM" id="SignalP"/>
    </source>
</evidence>
<sequence length="174" mass="18606">MVLLAFCHELAVDGAAVAAADNGDDDRDDDSGGGDWGGEGLGIITTTCAIEFISERDSEPRIQSFRFKAKLSLLFTSLKISILWFLFADGRANQRCKAPTDFKLSLLSTVLHKCRDCSETASSQDAPEAFKLSKAGSRARQGLCHAPSILESVFVTIPAAEKSRPSPGSGHDLS</sequence>
<feature type="signal peptide" evidence="1">
    <location>
        <begin position="1"/>
        <end position="19"/>
    </location>
</feature>
<reference evidence="2 3" key="1">
    <citation type="journal article" date="2021" name="Elife">
        <title>Chloroplast acquisition without the gene transfer in kleptoplastic sea slugs, Plakobranchus ocellatus.</title>
        <authorList>
            <person name="Maeda T."/>
            <person name="Takahashi S."/>
            <person name="Yoshida T."/>
            <person name="Shimamura S."/>
            <person name="Takaki Y."/>
            <person name="Nagai Y."/>
            <person name="Toyoda A."/>
            <person name="Suzuki Y."/>
            <person name="Arimoto A."/>
            <person name="Ishii H."/>
            <person name="Satoh N."/>
            <person name="Nishiyama T."/>
            <person name="Hasebe M."/>
            <person name="Maruyama T."/>
            <person name="Minagawa J."/>
            <person name="Obokata J."/>
            <person name="Shigenobu S."/>
        </authorList>
    </citation>
    <scope>NUCLEOTIDE SEQUENCE [LARGE SCALE GENOMIC DNA]</scope>
</reference>
<accession>A0AAV4DFB9</accession>
<comment type="caution">
    <text evidence="2">The sequence shown here is derived from an EMBL/GenBank/DDBJ whole genome shotgun (WGS) entry which is preliminary data.</text>
</comment>
<organism evidence="2 3">
    <name type="scientific">Plakobranchus ocellatus</name>
    <dbReference type="NCBI Taxonomy" id="259542"/>
    <lineage>
        <taxon>Eukaryota</taxon>
        <taxon>Metazoa</taxon>
        <taxon>Spiralia</taxon>
        <taxon>Lophotrochozoa</taxon>
        <taxon>Mollusca</taxon>
        <taxon>Gastropoda</taxon>
        <taxon>Heterobranchia</taxon>
        <taxon>Euthyneura</taxon>
        <taxon>Panpulmonata</taxon>
        <taxon>Sacoglossa</taxon>
        <taxon>Placobranchoidea</taxon>
        <taxon>Plakobranchidae</taxon>
        <taxon>Plakobranchus</taxon>
    </lineage>
</organism>
<protein>
    <submittedName>
        <fullName evidence="2">Uncharacterized protein</fullName>
    </submittedName>
</protein>
<gene>
    <name evidence="2" type="ORF">PoB_006929500</name>
</gene>
<keyword evidence="1" id="KW-0732">Signal</keyword>